<dbReference type="Gene3D" id="2.30.110.10">
    <property type="entry name" value="Electron Transport, Fmn-binding Protein, Chain A"/>
    <property type="match status" value="1"/>
</dbReference>
<dbReference type="InterPro" id="IPR011576">
    <property type="entry name" value="Pyridox_Oxase_N"/>
</dbReference>
<accession>A0A6H1P4L4</accession>
<dbReference type="SUPFAM" id="SSF50475">
    <property type="entry name" value="FMN-binding split barrel"/>
    <property type="match status" value="1"/>
</dbReference>
<evidence type="ECO:0000259" key="1">
    <source>
        <dbReference type="Pfam" id="PF01243"/>
    </source>
</evidence>
<dbReference type="PANTHER" id="PTHR42815">
    <property type="entry name" value="FAD-BINDING, PUTATIVE (AFU_ORTHOLOGUE AFUA_6G07600)-RELATED"/>
    <property type="match status" value="1"/>
</dbReference>
<proteinExistence type="predicted"/>
<reference evidence="2 3" key="1">
    <citation type="submission" date="2020-04" db="EMBL/GenBank/DDBJ databases">
        <title>Genome-Wide Identification of 5-Methylcytosine Sites in Bacterial Genomes By High-Throughput Sequencing of MspJI Restriction Fragments.</title>
        <authorList>
            <person name="Wu V."/>
        </authorList>
    </citation>
    <scope>NUCLEOTIDE SEQUENCE [LARGE SCALE GENOMIC DNA]</scope>
    <source>
        <strain evidence="2 3">S2</strain>
    </source>
</reference>
<protein>
    <submittedName>
        <fullName evidence="2">Pyridoxamine 5-phosphate oxidase</fullName>
    </submittedName>
</protein>
<gene>
    <name evidence="2" type="ORF">HFZ78_17860</name>
</gene>
<sequence>MSRGEHLLQEQHGTTKKASSFYENQMLYYLNDKMTEFISNQGMMFIATSDSRGNCDSSFRAGAVGFVRVIDDKTLIYPEYKGNGVMASLGNIIENPHIGLMFIDFFEHYIGLHVNGKASILENGQLSLLKMTEKIKKDIKEKEGNRPERWVMIKVDEAYIHCSKHIPKLKKMDKKIYWGTDDGKQKNGNFFKAKQSKED</sequence>
<dbReference type="Pfam" id="PF01243">
    <property type="entry name" value="PNPOx_N"/>
    <property type="match status" value="1"/>
</dbReference>
<dbReference type="AlphaFoldDB" id="A0A6H1P4L4"/>
<name>A0A6H1P4L4_PRIMG</name>
<reference evidence="2 3" key="2">
    <citation type="submission" date="2020-04" db="EMBL/GenBank/DDBJ databases">
        <authorList>
            <person name="Fomenkov A."/>
            <person name="Anton B.P."/>
            <person name="Roberts R.J."/>
        </authorList>
    </citation>
    <scope>NUCLEOTIDE SEQUENCE [LARGE SCALE GENOMIC DNA]</scope>
    <source>
        <strain evidence="2 3">S2</strain>
    </source>
</reference>
<organism evidence="2 3">
    <name type="scientific">Priestia megaterium</name>
    <name type="common">Bacillus megaterium</name>
    <dbReference type="NCBI Taxonomy" id="1404"/>
    <lineage>
        <taxon>Bacteria</taxon>
        <taxon>Bacillati</taxon>
        <taxon>Bacillota</taxon>
        <taxon>Bacilli</taxon>
        <taxon>Bacillales</taxon>
        <taxon>Bacillaceae</taxon>
        <taxon>Priestia</taxon>
    </lineage>
</organism>
<dbReference type="EMBL" id="CP051128">
    <property type="protein sequence ID" value="QIZ08357.1"/>
    <property type="molecule type" value="Genomic_DNA"/>
</dbReference>
<evidence type="ECO:0000313" key="2">
    <source>
        <dbReference type="EMBL" id="QIZ08357.1"/>
    </source>
</evidence>
<feature type="domain" description="Pyridoxamine 5'-phosphate oxidase N-terminal" evidence="1">
    <location>
        <begin position="31"/>
        <end position="162"/>
    </location>
</feature>
<dbReference type="InterPro" id="IPR012349">
    <property type="entry name" value="Split_barrel_FMN-bd"/>
</dbReference>
<dbReference type="PANTHER" id="PTHR42815:SF2">
    <property type="entry name" value="FAD-BINDING, PUTATIVE (AFU_ORTHOLOGUE AFUA_6G07600)-RELATED"/>
    <property type="match status" value="1"/>
</dbReference>
<dbReference type="Proteomes" id="UP000501868">
    <property type="component" value="Chromosome"/>
</dbReference>
<evidence type="ECO:0000313" key="3">
    <source>
        <dbReference type="Proteomes" id="UP000501868"/>
    </source>
</evidence>